<comment type="caution">
    <text evidence="20">The sequence shown here is derived from an EMBL/GenBank/DDBJ whole genome shotgun (WGS) entry which is preliminary data.</text>
</comment>
<comment type="cofactor">
    <cofactor evidence="2">
        <name>Zn(2+)</name>
        <dbReference type="ChEBI" id="CHEBI:29105"/>
    </cofactor>
</comment>
<dbReference type="AlphaFoldDB" id="A0A0R2LFC6"/>
<dbReference type="GO" id="GO:0046872">
    <property type="term" value="F:metal ion binding"/>
    <property type="evidence" value="ECO:0007669"/>
    <property type="project" value="UniProtKB-KW"/>
</dbReference>
<dbReference type="GO" id="GO:0043590">
    <property type="term" value="C:bacterial nucleoid"/>
    <property type="evidence" value="ECO:0007669"/>
    <property type="project" value="TreeGrafter"/>
</dbReference>
<evidence type="ECO:0000256" key="3">
    <source>
        <dbReference type="ARBA" id="ARBA00005446"/>
    </source>
</evidence>
<dbReference type="InterPro" id="IPR004589">
    <property type="entry name" value="DNA_helicase_ATP-dep_RecQ"/>
</dbReference>
<dbReference type="NCBIfam" id="TIGR01389">
    <property type="entry name" value="recQ"/>
    <property type="match status" value="1"/>
</dbReference>
<dbReference type="Pfam" id="PF09382">
    <property type="entry name" value="RQC"/>
    <property type="match status" value="1"/>
</dbReference>
<proteinExistence type="inferred from homology"/>
<keyword evidence="5" id="KW-0547">Nucleotide-binding</keyword>
<evidence type="ECO:0000256" key="7">
    <source>
        <dbReference type="ARBA" id="ARBA00022801"/>
    </source>
</evidence>
<dbReference type="STRING" id="449659.IV66_GL002111"/>
<dbReference type="GO" id="GO:0006310">
    <property type="term" value="P:DNA recombination"/>
    <property type="evidence" value="ECO:0007669"/>
    <property type="project" value="UniProtKB-UniRule"/>
</dbReference>
<feature type="domain" description="Helicase C-terminal" evidence="19">
    <location>
        <begin position="222"/>
        <end position="373"/>
    </location>
</feature>
<dbReference type="SMART" id="SM00341">
    <property type="entry name" value="HRDC"/>
    <property type="match status" value="1"/>
</dbReference>
<dbReference type="CDD" id="cd17920">
    <property type="entry name" value="DEXHc_RecQ"/>
    <property type="match status" value="1"/>
</dbReference>
<evidence type="ECO:0000256" key="11">
    <source>
        <dbReference type="ARBA" id="ARBA00023125"/>
    </source>
</evidence>
<evidence type="ECO:0000256" key="6">
    <source>
        <dbReference type="ARBA" id="ARBA00022763"/>
    </source>
</evidence>
<comment type="cofactor">
    <cofactor evidence="1">
        <name>Mg(2+)</name>
        <dbReference type="ChEBI" id="CHEBI:18420"/>
    </cofactor>
</comment>
<dbReference type="Pfam" id="PF16124">
    <property type="entry name" value="RecQ_Zn_bind"/>
    <property type="match status" value="1"/>
</dbReference>
<evidence type="ECO:0000256" key="2">
    <source>
        <dbReference type="ARBA" id="ARBA00001947"/>
    </source>
</evidence>
<dbReference type="Gene3D" id="1.10.10.10">
    <property type="entry name" value="Winged helix-like DNA-binding domain superfamily/Winged helix DNA-binding domain"/>
    <property type="match status" value="1"/>
</dbReference>
<keyword evidence="8 20" id="KW-0347">Helicase</keyword>
<accession>A0A0R2LFC6</accession>
<keyword evidence="11" id="KW-0238">DNA-binding</keyword>
<dbReference type="GO" id="GO:0006260">
    <property type="term" value="P:DNA replication"/>
    <property type="evidence" value="ECO:0007669"/>
    <property type="project" value="InterPro"/>
</dbReference>
<organism evidence="20 21">
    <name type="scientific">Ligilactobacillus pobuzihii</name>
    <dbReference type="NCBI Taxonomy" id="449659"/>
    <lineage>
        <taxon>Bacteria</taxon>
        <taxon>Bacillati</taxon>
        <taxon>Bacillota</taxon>
        <taxon>Bacilli</taxon>
        <taxon>Lactobacillales</taxon>
        <taxon>Lactobacillaceae</taxon>
        <taxon>Ligilactobacillus</taxon>
    </lineage>
</organism>
<keyword evidence="14" id="KW-0413">Isomerase</keyword>
<dbReference type="PROSITE" id="PS50967">
    <property type="entry name" value="HRDC"/>
    <property type="match status" value="1"/>
</dbReference>
<dbReference type="Gene3D" id="3.40.50.300">
    <property type="entry name" value="P-loop containing nucleotide triphosphate hydrolases"/>
    <property type="match status" value="2"/>
</dbReference>
<dbReference type="GO" id="GO:0005737">
    <property type="term" value="C:cytoplasm"/>
    <property type="evidence" value="ECO:0007669"/>
    <property type="project" value="TreeGrafter"/>
</dbReference>
<keyword evidence="4" id="KW-0479">Metal-binding</keyword>
<dbReference type="SUPFAM" id="SSF47819">
    <property type="entry name" value="HRDC-like"/>
    <property type="match status" value="1"/>
</dbReference>
<dbReference type="InterPro" id="IPR001650">
    <property type="entry name" value="Helicase_C-like"/>
</dbReference>
<dbReference type="GO" id="GO:0030894">
    <property type="term" value="C:replisome"/>
    <property type="evidence" value="ECO:0007669"/>
    <property type="project" value="TreeGrafter"/>
</dbReference>
<name>A0A0R2LFC6_9LACO</name>
<dbReference type="Proteomes" id="UP000051886">
    <property type="component" value="Unassembled WGS sequence"/>
</dbReference>
<dbReference type="SUPFAM" id="SSF46785">
    <property type="entry name" value="Winged helix' DNA-binding domain"/>
    <property type="match status" value="1"/>
</dbReference>
<dbReference type="InterPro" id="IPR044876">
    <property type="entry name" value="HRDC_dom_sf"/>
</dbReference>
<evidence type="ECO:0000256" key="8">
    <source>
        <dbReference type="ARBA" id="ARBA00022806"/>
    </source>
</evidence>
<evidence type="ECO:0000256" key="9">
    <source>
        <dbReference type="ARBA" id="ARBA00022833"/>
    </source>
</evidence>
<dbReference type="FunFam" id="1.10.150.80:FF:000002">
    <property type="entry name" value="ATP-dependent DNA helicase RecQ"/>
    <property type="match status" value="1"/>
</dbReference>
<keyword evidence="13" id="KW-0234">DNA repair</keyword>
<evidence type="ECO:0000259" key="19">
    <source>
        <dbReference type="PROSITE" id="PS51194"/>
    </source>
</evidence>
<dbReference type="EMBL" id="JQCN01000051">
    <property type="protein sequence ID" value="KRN98172.1"/>
    <property type="molecule type" value="Genomic_DNA"/>
</dbReference>
<evidence type="ECO:0000259" key="18">
    <source>
        <dbReference type="PROSITE" id="PS51192"/>
    </source>
</evidence>
<dbReference type="InterPro" id="IPR036390">
    <property type="entry name" value="WH_DNA-bd_sf"/>
</dbReference>
<dbReference type="InterPro" id="IPR014001">
    <property type="entry name" value="Helicase_ATP-bd"/>
</dbReference>
<evidence type="ECO:0000256" key="4">
    <source>
        <dbReference type="ARBA" id="ARBA00022723"/>
    </source>
</evidence>
<dbReference type="GO" id="GO:0009432">
    <property type="term" value="P:SOS response"/>
    <property type="evidence" value="ECO:0007669"/>
    <property type="project" value="UniProtKB-UniRule"/>
</dbReference>
<dbReference type="PROSITE" id="PS51194">
    <property type="entry name" value="HELICASE_CTER"/>
    <property type="match status" value="1"/>
</dbReference>
<dbReference type="GO" id="GO:0006281">
    <property type="term" value="P:DNA repair"/>
    <property type="evidence" value="ECO:0007669"/>
    <property type="project" value="UniProtKB-KW"/>
</dbReference>
<comment type="similarity">
    <text evidence="3">Belongs to the helicase family. RecQ subfamily.</text>
</comment>
<sequence length="608" mass="68407">MKVLERSFVLTPQDILEKYYGYTEFRPGQKKIIDQVLHGQNTLAIMPTGGGKSLCYQVPALLLDGLTLVVSPLISLMKDQVDSLQDSGIKAGFINSSQDWNETRQILTAATNKQLKLLYIAPERLEQSGFMNQLQRLNVSLIAIDEAHCISQWGHDFRKSYLSLSSILPQIKSQPTIIALTATATTQVAQDIMVRLNIPTDNEVKTGFARPNLAFKVVKGQNKNDYILRYVKANQNSAGIIYAATRKKAEQIGSMLKKAGFKAAVYHAGLTEAVKKKNQEDFLFDRLSVIVATNAFGMGIDKSNVRYIIHAQAPGSLEAYYQEAGRAGRDGANAEAILLYSAQDMQIQRLFAENSDADDKHKEVIYLNIQSMVNYVNTQNCLQQFIVRYFGQDMDECNTCSNCTDDRQETDITVTTQKILSCVMRMHQRYGKKLVAQVLAGSKAKRVLELGLNDLSTYGIMRQQKTAQIEELIDYLTASDYLTLPDPQYPTLHLTELGAQILRGQNTVTRKVALIKSNSANPEDSELFEQLRALRYEFAEKQNVPPYVIFSDQTLHEMCRVLPEDFDQMLEIKGVGQQKLAKYGREFLDVLKNYQERSPQARSVSANN</sequence>
<dbReference type="InterPro" id="IPR010997">
    <property type="entry name" value="HRDC-like_sf"/>
</dbReference>
<dbReference type="FunFam" id="3.40.50.300:FF:000296">
    <property type="entry name" value="ATP-dependent DNA helicase RecQ"/>
    <property type="match status" value="1"/>
</dbReference>
<dbReference type="GO" id="GO:0016787">
    <property type="term" value="F:hydrolase activity"/>
    <property type="evidence" value="ECO:0007669"/>
    <property type="project" value="UniProtKB-KW"/>
</dbReference>
<dbReference type="SMART" id="SM00956">
    <property type="entry name" value="RQC"/>
    <property type="match status" value="1"/>
</dbReference>
<dbReference type="PANTHER" id="PTHR13710">
    <property type="entry name" value="DNA HELICASE RECQ FAMILY MEMBER"/>
    <property type="match status" value="1"/>
</dbReference>
<dbReference type="SMART" id="SM00490">
    <property type="entry name" value="HELICc"/>
    <property type="match status" value="1"/>
</dbReference>
<keyword evidence="12" id="KW-0233">DNA recombination</keyword>
<evidence type="ECO:0000256" key="14">
    <source>
        <dbReference type="ARBA" id="ARBA00023235"/>
    </source>
</evidence>
<evidence type="ECO:0000256" key="12">
    <source>
        <dbReference type="ARBA" id="ARBA00023172"/>
    </source>
</evidence>
<dbReference type="InterPro" id="IPR032284">
    <property type="entry name" value="RecQ_Zn-bd"/>
</dbReference>
<feature type="domain" description="Helicase ATP-binding" evidence="18">
    <location>
        <begin position="33"/>
        <end position="202"/>
    </location>
</feature>
<evidence type="ECO:0000256" key="13">
    <source>
        <dbReference type="ARBA" id="ARBA00023204"/>
    </source>
</evidence>
<dbReference type="InterPro" id="IPR002121">
    <property type="entry name" value="HRDC_dom"/>
</dbReference>
<dbReference type="InterPro" id="IPR018982">
    <property type="entry name" value="RQC_domain"/>
</dbReference>
<comment type="catalytic activity">
    <reaction evidence="15">
        <text>Couples ATP hydrolysis with the unwinding of duplex DNA by translocating in the 3'-5' direction.</text>
        <dbReference type="EC" id="5.6.2.4"/>
    </reaction>
</comment>
<evidence type="ECO:0000256" key="16">
    <source>
        <dbReference type="NCBIfam" id="TIGR01389"/>
    </source>
</evidence>
<dbReference type="InterPro" id="IPR036388">
    <property type="entry name" value="WH-like_DNA-bd_sf"/>
</dbReference>
<dbReference type="EC" id="5.6.2.4" evidence="16"/>
<dbReference type="PANTHER" id="PTHR13710:SF105">
    <property type="entry name" value="ATP-DEPENDENT DNA HELICASE Q1"/>
    <property type="match status" value="1"/>
</dbReference>
<dbReference type="GO" id="GO:0043138">
    <property type="term" value="F:3'-5' DNA helicase activity"/>
    <property type="evidence" value="ECO:0007669"/>
    <property type="project" value="UniProtKB-EC"/>
</dbReference>
<keyword evidence="6" id="KW-0227">DNA damage</keyword>
<dbReference type="GO" id="GO:0005524">
    <property type="term" value="F:ATP binding"/>
    <property type="evidence" value="ECO:0007669"/>
    <property type="project" value="UniProtKB-KW"/>
</dbReference>
<dbReference type="GO" id="GO:0003677">
    <property type="term" value="F:DNA binding"/>
    <property type="evidence" value="ECO:0007669"/>
    <property type="project" value="UniProtKB-KW"/>
</dbReference>
<dbReference type="Gene3D" id="1.10.150.80">
    <property type="entry name" value="HRDC domain"/>
    <property type="match status" value="1"/>
</dbReference>
<keyword evidence="21" id="KW-1185">Reference proteome</keyword>
<evidence type="ECO:0000256" key="15">
    <source>
        <dbReference type="ARBA" id="ARBA00034617"/>
    </source>
</evidence>
<gene>
    <name evidence="20" type="ORF">IV66_GL002111</name>
</gene>
<keyword evidence="7" id="KW-0378">Hydrolase</keyword>
<dbReference type="PROSITE" id="PS51192">
    <property type="entry name" value="HELICASE_ATP_BIND_1"/>
    <property type="match status" value="1"/>
</dbReference>
<dbReference type="InterPro" id="IPR027417">
    <property type="entry name" value="P-loop_NTPase"/>
</dbReference>
<dbReference type="InterPro" id="IPR006293">
    <property type="entry name" value="DNA_helicase_ATP-dep_RecQ_bac"/>
</dbReference>
<dbReference type="Pfam" id="PF00270">
    <property type="entry name" value="DEAD"/>
    <property type="match status" value="1"/>
</dbReference>
<dbReference type="NCBIfam" id="TIGR00614">
    <property type="entry name" value="recQ_fam"/>
    <property type="match status" value="1"/>
</dbReference>
<evidence type="ECO:0000259" key="17">
    <source>
        <dbReference type="PROSITE" id="PS50967"/>
    </source>
</evidence>
<protein>
    <recommendedName>
        <fullName evidence="16">DNA helicase RecQ</fullName>
        <ecNumber evidence="16">5.6.2.4</ecNumber>
    </recommendedName>
</protein>
<dbReference type="GO" id="GO:0009378">
    <property type="term" value="F:four-way junction helicase activity"/>
    <property type="evidence" value="ECO:0007669"/>
    <property type="project" value="TreeGrafter"/>
</dbReference>
<dbReference type="InterPro" id="IPR011545">
    <property type="entry name" value="DEAD/DEAH_box_helicase_dom"/>
</dbReference>
<dbReference type="SUPFAM" id="SSF52540">
    <property type="entry name" value="P-loop containing nucleoside triphosphate hydrolases"/>
    <property type="match status" value="1"/>
</dbReference>
<feature type="domain" description="HRDC" evidence="17">
    <location>
        <begin position="521"/>
        <end position="601"/>
    </location>
</feature>
<reference evidence="20 21" key="1">
    <citation type="journal article" date="2015" name="Genome Announc.">
        <title>Expanding the biotechnology potential of lactobacilli through comparative genomics of 213 strains and associated genera.</title>
        <authorList>
            <person name="Sun Z."/>
            <person name="Harris H.M."/>
            <person name="McCann A."/>
            <person name="Guo C."/>
            <person name="Argimon S."/>
            <person name="Zhang W."/>
            <person name="Yang X."/>
            <person name="Jeffery I.B."/>
            <person name="Cooney J.C."/>
            <person name="Kagawa T.F."/>
            <person name="Liu W."/>
            <person name="Song Y."/>
            <person name="Salvetti E."/>
            <person name="Wrobel A."/>
            <person name="Rasinkangas P."/>
            <person name="Parkhill J."/>
            <person name="Rea M.C."/>
            <person name="O'Sullivan O."/>
            <person name="Ritari J."/>
            <person name="Douillard F.P."/>
            <person name="Paul Ross R."/>
            <person name="Yang R."/>
            <person name="Briner A.E."/>
            <person name="Felis G.E."/>
            <person name="de Vos W.M."/>
            <person name="Barrangou R."/>
            <person name="Klaenhammer T.R."/>
            <person name="Caufield P.W."/>
            <person name="Cui Y."/>
            <person name="Zhang H."/>
            <person name="O'Toole P.W."/>
        </authorList>
    </citation>
    <scope>NUCLEOTIDE SEQUENCE [LARGE SCALE GENOMIC DNA]</scope>
    <source>
        <strain evidence="20 21">NBRC 103219</strain>
    </source>
</reference>
<keyword evidence="9" id="KW-0862">Zinc</keyword>
<evidence type="ECO:0000313" key="21">
    <source>
        <dbReference type="Proteomes" id="UP000051886"/>
    </source>
</evidence>
<dbReference type="Pfam" id="PF00271">
    <property type="entry name" value="Helicase_C"/>
    <property type="match status" value="1"/>
</dbReference>
<evidence type="ECO:0000256" key="5">
    <source>
        <dbReference type="ARBA" id="ARBA00022741"/>
    </source>
</evidence>
<evidence type="ECO:0000256" key="10">
    <source>
        <dbReference type="ARBA" id="ARBA00022840"/>
    </source>
</evidence>
<keyword evidence="10" id="KW-0067">ATP-binding</keyword>
<evidence type="ECO:0000313" key="20">
    <source>
        <dbReference type="EMBL" id="KRN98172.1"/>
    </source>
</evidence>
<dbReference type="Pfam" id="PF00570">
    <property type="entry name" value="HRDC"/>
    <property type="match status" value="1"/>
</dbReference>
<dbReference type="PATRIC" id="fig|449659.4.peg.2167"/>
<evidence type="ECO:0000256" key="1">
    <source>
        <dbReference type="ARBA" id="ARBA00001946"/>
    </source>
</evidence>
<dbReference type="SMART" id="SM00487">
    <property type="entry name" value="DEXDc"/>
    <property type="match status" value="1"/>
</dbReference>